<accession>A0A6H9WT30</accession>
<name>A0A6H9WT30_9MICO</name>
<feature type="region of interest" description="Disordered" evidence="3">
    <location>
        <begin position="1"/>
        <end position="22"/>
    </location>
</feature>
<keyword evidence="6" id="KW-1185">Reference proteome</keyword>
<dbReference type="Pfam" id="PF17775">
    <property type="entry name" value="YchJ_M-like"/>
    <property type="match status" value="1"/>
</dbReference>
<dbReference type="SUPFAM" id="SSF54427">
    <property type="entry name" value="NTF2-like"/>
    <property type="match status" value="1"/>
</dbReference>
<evidence type="ECO:0000256" key="1">
    <source>
        <dbReference type="ARBA" id="ARBA00010839"/>
    </source>
</evidence>
<organism evidence="5 6">
    <name type="scientific">Pseudoclavibacter endophyticus</name>
    <dbReference type="NCBI Taxonomy" id="1778590"/>
    <lineage>
        <taxon>Bacteria</taxon>
        <taxon>Bacillati</taxon>
        <taxon>Actinomycetota</taxon>
        <taxon>Actinomycetes</taxon>
        <taxon>Micrococcales</taxon>
        <taxon>Microbacteriaceae</taxon>
        <taxon>Pseudoclavibacter</taxon>
    </lineage>
</organism>
<dbReference type="InterPro" id="IPR032710">
    <property type="entry name" value="NTF2-like_dom_sf"/>
</dbReference>
<comment type="similarity">
    <text evidence="1 2">Belongs to the UPF0225 family.</text>
</comment>
<evidence type="ECO:0000313" key="6">
    <source>
        <dbReference type="Proteomes" id="UP000431744"/>
    </source>
</evidence>
<dbReference type="Proteomes" id="UP000431744">
    <property type="component" value="Unassembled WGS sequence"/>
</dbReference>
<dbReference type="Pfam" id="PF02810">
    <property type="entry name" value="SEC-C"/>
    <property type="match status" value="1"/>
</dbReference>
<feature type="domain" description="YchJ-like middle NTF2-like" evidence="4">
    <location>
        <begin position="68"/>
        <end position="162"/>
    </location>
</feature>
<gene>
    <name evidence="5" type="ORF">F8O04_06350</name>
</gene>
<dbReference type="Gene3D" id="3.10.450.50">
    <property type="match status" value="1"/>
</dbReference>
<evidence type="ECO:0000256" key="2">
    <source>
        <dbReference type="HAMAP-Rule" id="MF_00612"/>
    </source>
</evidence>
<dbReference type="InterPro" id="IPR023006">
    <property type="entry name" value="YchJ-like"/>
</dbReference>
<dbReference type="InterPro" id="IPR048469">
    <property type="entry name" value="YchJ-like_M"/>
</dbReference>
<proteinExistence type="inferred from homology"/>
<evidence type="ECO:0000259" key="4">
    <source>
        <dbReference type="Pfam" id="PF17775"/>
    </source>
</evidence>
<evidence type="ECO:0000256" key="3">
    <source>
        <dbReference type="SAM" id="MobiDB-lite"/>
    </source>
</evidence>
<protein>
    <recommendedName>
        <fullName evidence="2">UPF0225 protein F8O04_06350</fullName>
    </recommendedName>
</protein>
<reference evidence="5 6" key="1">
    <citation type="submission" date="2019-09" db="EMBL/GenBank/DDBJ databases">
        <title>Phylogeny of genus Pseudoclavibacter and closely related genus.</title>
        <authorList>
            <person name="Li Y."/>
        </authorList>
    </citation>
    <scope>NUCLEOTIDE SEQUENCE [LARGE SCALE GENOMIC DNA]</scope>
    <source>
        <strain evidence="5 6">EGI 60007</strain>
    </source>
</reference>
<dbReference type="AlphaFoldDB" id="A0A6H9WT30"/>
<dbReference type="InterPro" id="IPR004027">
    <property type="entry name" value="SEC_C_motif"/>
</dbReference>
<evidence type="ECO:0000313" key="5">
    <source>
        <dbReference type="EMBL" id="KAB1649845.1"/>
    </source>
</evidence>
<dbReference type="EMBL" id="WBJY01000001">
    <property type="protein sequence ID" value="KAB1649845.1"/>
    <property type="molecule type" value="Genomic_DNA"/>
</dbReference>
<dbReference type="HAMAP" id="MF_00612">
    <property type="entry name" value="UPF0225"/>
    <property type="match status" value="1"/>
</dbReference>
<comment type="caution">
    <text evidence="5">The sequence shown here is derived from an EMBL/GenBank/DDBJ whole genome shotgun (WGS) entry which is preliminary data.</text>
</comment>
<dbReference type="OrthoDB" id="21421at2"/>
<sequence>MRAPRARASTGPSTRRTSERTGLAVPAARLGQTGRVKIDDTDRCPCLSGDPYGRCCGLVHRGERVAPTAEALMRSRYSAFVALDGDYLKRSWHPSTRPGSLSLDPDTRCLRLDIVRTWAGGPFDDAGEVEFRAIARDADGRYVLHEVSTFTREGGEWFYVDGVQMPGEPGQPS</sequence>